<dbReference type="SUPFAM" id="SSF48452">
    <property type="entry name" value="TPR-like"/>
    <property type="match status" value="1"/>
</dbReference>
<reference evidence="2" key="2">
    <citation type="submission" date="2021-01" db="EMBL/GenBank/DDBJ databases">
        <authorList>
            <person name="Hahn C.R."/>
            <person name="Youssef N.H."/>
            <person name="Elshahed M."/>
        </authorList>
    </citation>
    <scope>NUCLEOTIDE SEQUENCE</scope>
    <source>
        <strain evidence="2">Zod_Metabat.24</strain>
    </source>
</reference>
<evidence type="ECO:0000313" key="2">
    <source>
        <dbReference type="EMBL" id="MBN1574210.1"/>
    </source>
</evidence>
<dbReference type="InterPro" id="IPR019734">
    <property type="entry name" value="TPR_rpt"/>
</dbReference>
<evidence type="ECO:0000313" key="3">
    <source>
        <dbReference type="Proteomes" id="UP000809273"/>
    </source>
</evidence>
<dbReference type="Gene3D" id="3.60.60.10">
    <property type="entry name" value="Penicillin V Acylase, Chain A"/>
    <property type="match status" value="1"/>
</dbReference>
<dbReference type="Pfam" id="PF14559">
    <property type="entry name" value="TPR_19"/>
    <property type="match status" value="1"/>
</dbReference>
<dbReference type="SMART" id="SM00028">
    <property type="entry name" value="TPR"/>
    <property type="match status" value="2"/>
</dbReference>
<dbReference type="InterPro" id="IPR047803">
    <property type="entry name" value="DCD1A/B-like"/>
</dbReference>
<dbReference type="InterPro" id="IPR005079">
    <property type="entry name" value="Peptidase_C45_hydrolase"/>
</dbReference>
<protein>
    <submittedName>
        <fullName evidence="2">Tetratricopeptide repeat protein</fullName>
    </submittedName>
</protein>
<organism evidence="2 3">
    <name type="scientific">Candidatus Zymogenus saltonus</name>
    <dbReference type="NCBI Taxonomy" id="2844893"/>
    <lineage>
        <taxon>Bacteria</taxon>
        <taxon>Deltaproteobacteria</taxon>
        <taxon>Candidatus Zymogenia</taxon>
        <taxon>Candidatus Zymogeniales</taxon>
        <taxon>Candidatus Zymogenaceae</taxon>
        <taxon>Candidatus Zymogenus</taxon>
    </lineage>
</organism>
<dbReference type="NCBIfam" id="NF040521">
    <property type="entry name" value="C45_proenzyme"/>
    <property type="match status" value="1"/>
</dbReference>
<evidence type="ECO:0000259" key="1">
    <source>
        <dbReference type="Pfam" id="PF03417"/>
    </source>
</evidence>
<proteinExistence type="predicted"/>
<accession>A0A9D8KFP7</accession>
<dbReference type="PANTHER" id="PTHR35190">
    <property type="entry name" value="PROTEIN DCD1B"/>
    <property type="match status" value="1"/>
</dbReference>
<feature type="domain" description="Peptidase C45 hydrolase" evidence="1">
    <location>
        <begin position="207"/>
        <end position="436"/>
    </location>
</feature>
<dbReference type="PANTHER" id="PTHR35190:SF2">
    <property type="entry name" value="PROTEIN DCD1B"/>
    <property type="match status" value="1"/>
</dbReference>
<dbReference type="Gene3D" id="1.25.40.10">
    <property type="entry name" value="Tetratricopeptide repeat domain"/>
    <property type="match status" value="1"/>
</dbReference>
<name>A0A9D8KFP7_9DELT</name>
<dbReference type="Proteomes" id="UP000809273">
    <property type="component" value="Unassembled WGS sequence"/>
</dbReference>
<dbReference type="EMBL" id="JAFGIX010000069">
    <property type="protein sequence ID" value="MBN1574210.1"/>
    <property type="molecule type" value="Genomic_DNA"/>
</dbReference>
<gene>
    <name evidence="2" type="ORF">JW984_13515</name>
</gene>
<sequence length="629" mass="69810">MKKAAFTILALIFVLVVFCLYFVRINSVSDGSNFMPEAKVIDSLKMLEIADEDGVSKFGDASLRREGGNNIIKLKGTPYEMGYQHGKLLADEIREGCVPLFSDPISKNVQYAEKPAWMRWLLMKYLEIKIFAPIEANTPGEYLEEIKGIADGAGLDYRDVFIANFYSDLSMAMVPGVIGKKAIDFGLVKDAGGCSSFAAAGRATAGGKLVFGRNTDYSGQGLWGPNQTIFFCEPEDGYRYVRVSTAGLIKCNSAMNEMGMVIGGHFMGYDGADPAGVSFTIFENMIMRGAKDIDGAAEILRENKRGGAFGFLVADGKTKEAVVFESSPDLLGIRKMERDSIALTNFATTKELEKVDLMARYSLVMRNLMGRYVRLTRLIEENYGRITPALAAEFMSDHIDPILNAERSFGHTVCGANNVTSVIFLPADGFFWTAAGKEPACANEYIGFDFWAEFEEKPSRVYPKILSSYRWKSSAKRDGFSSYMDAYIAYEDDFRRIREALAMLEGAMAQDTEEPAYYRMLARLLIVMGDYEGAEKLLQDSLELPQTLNERGLACLLSGQALDLMGKRDEAVLKYKEVIALKEEAKDDHLSGLNGFLTAYAEKCLERPFSREMILKDIPIAFSLQAGLE</sequence>
<comment type="caution">
    <text evidence="2">The sequence shown here is derived from an EMBL/GenBank/DDBJ whole genome shotgun (WGS) entry which is preliminary data.</text>
</comment>
<dbReference type="Gene3D" id="1.10.10.2120">
    <property type="match status" value="1"/>
</dbReference>
<reference evidence="2" key="1">
    <citation type="journal article" date="2021" name="Environ. Microbiol.">
        <title>Genomic characterization of three novel Desulfobacterota classes expand the metabolic and phylogenetic diversity of the phylum.</title>
        <authorList>
            <person name="Murphy C.L."/>
            <person name="Biggerstaff J."/>
            <person name="Eichhorn A."/>
            <person name="Ewing E."/>
            <person name="Shahan R."/>
            <person name="Soriano D."/>
            <person name="Stewart S."/>
            <person name="VanMol K."/>
            <person name="Walker R."/>
            <person name="Walters P."/>
            <person name="Elshahed M.S."/>
            <person name="Youssef N.H."/>
        </authorList>
    </citation>
    <scope>NUCLEOTIDE SEQUENCE</scope>
    <source>
        <strain evidence="2">Zod_Metabat.24</strain>
    </source>
</reference>
<dbReference type="Pfam" id="PF03417">
    <property type="entry name" value="AAT"/>
    <property type="match status" value="1"/>
</dbReference>
<dbReference type="InterPro" id="IPR011990">
    <property type="entry name" value="TPR-like_helical_dom_sf"/>
</dbReference>
<dbReference type="AlphaFoldDB" id="A0A9D8KFP7"/>
<dbReference type="InterPro" id="IPR047794">
    <property type="entry name" value="C45_proenzyme-like"/>
</dbReference>